<keyword evidence="1" id="KW-0732">Signal</keyword>
<evidence type="ECO:0000313" key="2">
    <source>
        <dbReference type="EMBL" id="MDR6511436.1"/>
    </source>
</evidence>
<gene>
    <name evidence="2" type="ORF">J2792_002308</name>
</gene>
<keyword evidence="3" id="KW-1185">Reference proteome</keyword>
<dbReference type="EMBL" id="JAVDRD010000005">
    <property type="protein sequence ID" value="MDR6511436.1"/>
    <property type="molecule type" value="Genomic_DNA"/>
</dbReference>
<accession>A0ABU1MM78</accession>
<proteinExistence type="predicted"/>
<organism evidence="2 3">
    <name type="scientific">Novosphingobium capsulatum</name>
    <dbReference type="NCBI Taxonomy" id="13688"/>
    <lineage>
        <taxon>Bacteria</taxon>
        <taxon>Pseudomonadati</taxon>
        <taxon>Pseudomonadota</taxon>
        <taxon>Alphaproteobacteria</taxon>
        <taxon>Sphingomonadales</taxon>
        <taxon>Sphingomonadaceae</taxon>
        <taxon>Novosphingobium</taxon>
    </lineage>
</organism>
<feature type="signal peptide" evidence="1">
    <location>
        <begin position="1"/>
        <end position="20"/>
    </location>
</feature>
<evidence type="ECO:0008006" key="4">
    <source>
        <dbReference type="Google" id="ProtNLM"/>
    </source>
</evidence>
<feature type="chain" id="PRO_5045999642" description="Lipoprotein" evidence="1">
    <location>
        <begin position="21"/>
        <end position="95"/>
    </location>
</feature>
<sequence>MRRLLLAPVGMTAFALMGCASKPTPPPAVEVRVEKEYVPVAQPCVDKADIPTVPAKIGGNLNGDAVHDTGVLGPALADMRAVAIKAVALLKGCAR</sequence>
<dbReference type="RefSeq" id="WP_309805303.1">
    <property type="nucleotide sequence ID" value="NZ_JAVDRD010000005.1"/>
</dbReference>
<evidence type="ECO:0000256" key="1">
    <source>
        <dbReference type="SAM" id="SignalP"/>
    </source>
</evidence>
<protein>
    <recommendedName>
        <fullName evidence="4">Lipoprotein</fullName>
    </recommendedName>
</protein>
<dbReference type="Proteomes" id="UP001184150">
    <property type="component" value="Unassembled WGS sequence"/>
</dbReference>
<dbReference type="PROSITE" id="PS51257">
    <property type="entry name" value="PROKAR_LIPOPROTEIN"/>
    <property type="match status" value="1"/>
</dbReference>
<reference evidence="2 3" key="1">
    <citation type="submission" date="2023-07" db="EMBL/GenBank/DDBJ databases">
        <title>Sorghum-associated microbial communities from plants grown in Nebraska, USA.</title>
        <authorList>
            <person name="Schachtman D."/>
        </authorList>
    </citation>
    <scope>NUCLEOTIDE SEQUENCE [LARGE SCALE GENOMIC DNA]</scope>
    <source>
        <strain evidence="2 3">DS1027</strain>
    </source>
</reference>
<comment type="caution">
    <text evidence="2">The sequence shown here is derived from an EMBL/GenBank/DDBJ whole genome shotgun (WGS) entry which is preliminary data.</text>
</comment>
<name>A0ABU1MM78_9SPHN</name>
<evidence type="ECO:0000313" key="3">
    <source>
        <dbReference type="Proteomes" id="UP001184150"/>
    </source>
</evidence>